<evidence type="ECO:0000256" key="1">
    <source>
        <dbReference type="ARBA" id="ARBA00004477"/>
    </source>
</evidence>
<sequence>MGRRRSSPVNVLFQWVRKQSMKVKIFLGSLLALCALVALRFWVRIITTFSLPLKPCMSPGSSSSFTSSLPRRLAPTQELTALFLAVRLFCGTMMEADIHTVLDFSTLVSTAWVIYMIRFKLKSTYIKELDNFHLYFGVVPAAIPGVLVHPYTLYNPIGRILWAFGGYMEAVSVLPQLRLMKNAKMIEPFTSQYVFALGISRFLACAHWIIRISHDLLVGSGYFWILAAFLSEMVQTFILADFCYYYIKSKMEGQLIMRMPPV</sequence>
<dbReference type="Proteomes" id="UP000290289">
    <property type="component" value="Chromosome 10"/>
</dbReference>
<dbReference type="InterPro" id="IPR000133">
    <property type="entry name" value="ER_ret_rcpt"/>
</dbReference>
<evidence type="ECO:0000313" key="12">
    <source>
        <dbReference type="EMBL" id="RXH87059.1"/>
    </source>
</evidence>
<keyword evidence="4 11" id="KW-0812">Transmembrane</keyword>
<dbReference type="PRINTS" id="PR00660">
    <property type="entry name" value="ERLUMENR"/>
</dbReference>
<dbReference type="GO" id="GO:0005789">
    <property type="term" value="C:endoplasmic reticulum membrane"/>
    <property type="evidence" value="ECO:0007669"/>
    <property type="project" value="UniProtKB-SubCell"/>
</dbReference>
<evidence type="ECO:0000256" key="2">
    <source>
        <dbReference type="ARBA" id="ARBA00010120"/>
    </source>
</evidence>
<feature type="transmembrane region" description="Helical" evidence="11">
    <location>
        <begin position="101"/>
        <end position="121"/>
    </location>
</feature>
<name>A0A498IUP8_MALDO</name>
<gene>
    <name evidence="12" type="ORF">DVH24_028559</name>
</gene>
<evidence type="ECO:0000256" key="7">
    <source>
        <dbReference type="ARBA" id="ARBA00022927"/>
    </source>
</evidence>
<feature type="transmembrane region" description="Helical" evidence="11">
    <location>
        <begin position="133"/>
        <end position="154"/>
    </location>
</feature>
<evidence type="ECO:0000256" key="10">
    <source>
        <dbReference type="ARBA" id="ARBA00023170"/>
    </source>
</evidence>
<organism evidence="12 13">
    <name type="scientific">Malus domestica</name>
    <name type="common">Apple</name>
    <name type="synonym">Pyrus malus</name>
    <dbReference type="NCBI Taxonomy" id="3750"/>
    <lineage>
        <taxon>Eukaryota</taxon>
        <taxon>Viridiplantae</taxon>
        <taxon>Streptophyta</taxon>
        <taxon>Embryophyta</taxon>
        <taxon>Tracheophyta</taxon>
        <taxon>Spermatophyta</taxon>
        <taxon>Magnoliopsida</taxon>
        <taxon>eudicotyledons</taxon>
        <taxon>Gunneridae</taxon>
        <taxon>Pentapetalae</taxon>
        <taxon>rosids</taxon>
        <taxon>fabids</taxon>
        <taxon>Rosales</taxon>
        <taxon>Rosaceae</taxon>
        <taxon>Amygdaloideae</taxon>
        <taxon>Maleae</taxon>
        <taxon>Malus</taxon>
    </lineage>
</organism>
<evidence type="ECO:0008006" key="14">
    <source>
        <dbReference type="Google" id="ProtNLM"/>
    </source>
</evidence>
<evidence type="ECO:0000256" key="11">
    <source>
        <dbReference type="SAM" id="Phobius"/>
    </source>
</evidence>
<feature type="transmembrane region" description="Helical" evidence="11">
    <location>
        <begin position="222"/>
        <end position="247"/>
    </location>
</feature>
<keyword evidence="8 11" id="KW-1133">Transmembrane helix</keyword>
<evidence type="ECO:0000256" key="8">
    <source>
        <dbReference type="ARBA" id="ARBA00022989"/>
    </source>
</evidence>
<feature type="transmembrane region" description="Helical" evidence="11">
    <location>
        <begin position="160"/>
        <end position="180"/>
    </location>
</feature>
<comment type="caution">
    <text evidence="12">The sequence shown here is derived from an EMBL/GenBank/DDBJ whole genome shotgun (WGS) entry which is preliminary data.</text>
</comment>
<feature type="transmembrane region" description="Helical" evidence="11">
    <location>
        <begin position="21"/>
        <end position="43"/>
    </location>
</feature>
<evidence type="ECO:0000256" key="3">
    <source>
        <dbReference type="ARBA" id="ARBA00022448"/>
    </source>
</evidence>
<evidence type="ECO:0000256" key="6">
    <source>
        <dbReference type="ARBA" id="ARBA00022892"/>
    </source>
</evidence>
<evidence type="ECO:0000256" key="9">
    <source>
        <dbReference type="ARBA" id="ARBA00023136"/>
    </source>
</evidence>
<comment type="subcellular location">
    <subcellularLocation>
        <location evidence="1">Endoplasmic reticulum membrane</location>
        <topology evidence="1">Multi-pass membrane protein</topology>
    </subcellularLocation>
</comment>
<dbReference type="GO" id="GO:0046923">
    <property type="term" value="F:ER retention sequence binding"/>
    <property type="evidence" value="ECO:0007669"/>
    <property type="project" value="InterPro"/>
</dbReference>
<dbReference type="PANTHER" id="PTHR10585">
    <property type="entry name" value="ER LUMEN PROTEIN RETAINING RECEPTOR"/>
    <property type="match status" value="1"/>
</dbReference>
<reference evidence="12 13" key="1">
    <citation type="submission" date="2018-10" db="EMBL/GenBank/DDBJ databases">
        <title>A high-quality apple genome assembly.</title>
        <authorList>
            <person name="Hu J."/>
        </authorList>
    </citation>
    <scope>NUCLEOTIDE SEQUENCE [LARGE SCALE GENOMIC DNA]</scope>
    <source>
        <strain evidence="13">cv. HFTH1</strain>
        <tissue evidence="12">Young leaf</tissue>
    </source>
</reference>
<dbReference type="AlphaFoldDB" id="A0A498IUP8"/>
<dbReference type="GO" id="GO:0006621">
    <property type="term" value="P:protein retention in ER lumen"/>
    <property type="evidence" value="ECO:0007669"/>
    <property type="project" value="InterPro"/>
</dbReference>
<evidence type="ECO:0000313" key="13">
    <source>
        <dbReference type="Proteomes" id="UP000290289"/>
    </source>
</evidence>
<evidence type="ECO:0000256" key="4">
    <source>
        <dbReference type="ARBA" id="ARBA00022692"/>
    </source>
</evidence>
<protein>
    <recommendedName>
        <fullName evidence="14">ER lumen protein-retaining receptor</fullName>
    </recommendedName>
</protein>
<keyword evidence="5" id="KW-0256">Endoplasmic reticulum</keyword>
<comment type="similarity">
    <text evidence="2">Belongs to the ERD2 family.</text>
</comment>
<keyword evidence="7" id="KW-0653">Protein transport</keyword>
<dbReference type="GO" id="GO:0015031">
    <property type="term" value="P:protein transport"/>
    <property type="evidence" value="ECO:0007669"/>
    <property type="project" value="UniProtKB-KW"/>
</dbReference>
<keyword evidence="9 11" id="KW-0472">Membrane</keyword>
<dbReference type="Pfam" id="PF00810">
    <property type="entry name" value="ER_lumen_recept"/>
    <property type="match status" value="1"/>
</dbReference>
<feature type="transmembrane region" description="Helical" evidence="11">
    <location>
        <begin position="192"/>
        <end position="210"/>
    </location>
</feature>
<proteinExistence type="inferred from homology"/>
<evidence type="ECO:0000256" key="5">
    <source>
        <dbReference type="ARBA" id="ARBA00022824"/>
    </source>
</evidence>
<dbReference type="EMBL" id="RDQH01000336">
    <property type="protein sequence ID" value="RXH87059.1"/>
    <property type="molecule type" value="Genomic_DNA"/>
</dbReference>
<keyword evidence="6" id="KW-0931">ER-Golgi transport</keyword>
<dbReference type="STRING" id="3750.A0A498IUP8"/>
<keyword evidence="10" id="KW-0675">Receptor</keyword>
<keyword evidence="3" id="KW-0813">Transport</keyword>
<keyword evidence="13" id="KW-1185">Reference proteome</keyword>
<accession>A0A498IUP8</accession>
<dbReference type="GO" id="GO:0016192">
    <property type="term" value="P:vesicle-mediated transport"/>
    <property type="evidence" value="ECO:0007669"/>
    <property type="project" value="UniProtKB-KW"/>
</dbReference>